<dbReference type="PANTHER" id="PTHR45947:SF13">
    <property type="entry name" value="TRANSFERASE"/>
    <property type="match status" value="1"/>
</dbReference>
<dbReference type="GO" id="GO:0016757">
    <property type="term" value="F:glycosyltransferase activity"/>
    <property type="evidence" value="ECO:0007669"/>
    <property type="project" value="InterPro"/>
</dbReference>
<dbReference type="InterPro" id="IPR001296">
    <property type="entry name" value="Glyco_trans_1"/>
</dbReference>
<organism evidence="3 4">
    <name type="scientific">Methylobacterium planeticum</name>
    <dbReference type="NCBI Taxonomy" id="2615211"/>
    <lineage>
        <taxon>Bacteria</taxon>
        <taxon>Pseudomonadati</taxon>
        <taxon>Pseudomonadota</taxon>
        <taxon>Alphaproteobacteria</taxon>
        <taxon>Hyphomicrobiales</taxon>
        <taxon>Methylobacteriaceae</taxon>
        <taxon>Methylobacterium</taxon>
    </lineage>
</organism>
<accession>A0A6N6MKE9</accession>
<evidence type="ECO:0000259" key="2">
    <source>
        <dbReference type="Pfam" id="PF00534"/>
    </source>
</evidence>
<dbReference type="CDD" id="cd03801">
    <property type="entry name" value="GT4_PimA-like"/>
    <property type="match status" value="1"/>
</dbReference>
<name>A0A6N6MKE9_9HYPH</name>
<dbReference type="AlphaFoldDB" id="A0A6N6MKE9"/>
<dbReference type="Proteomes" id="UP000441523">
    <property type="component" value="Unassembled WGS sequence"/>
</dbReference>
<comment type="caution">
    <text evidence="3">The sequence shown here is derived from an EMBL/GenBank/DDBJ whole genome shotgun (WGS) entry which is preliminary data.</text>
</comment>
<proteinExistence type="predicted"/>
<protein>
    <submittedName>
        <fullName evidence="3">Glycosyltransferase family 4 protein</fullName>
    </submittedName>
</protein>
<dbReference type="Gene3D" id="3.40.50.2000">
    <property type="entry name" value="Glycogen Phosphorylase B"/>
    <property type="match status" value="2"/>
</dbReference>
<dbReference type="InterPro" id="IPR050194">
    <property type="entry name" value="Glycosyltransferase_grp1"/>
</dbReference>
<dbReference type="EMBL" id="VZZJ01000037">
    <property type="protein sequence ID" value="KAB1069581.1"/>
    <property type="molecule type" value="Genomic_DNA"/>
</dbReference>
<dbReference type="SUPFAM" id="SSF53756">
    <property type="entry name" value="UDP-Glycosyltransferase/glycogen phosphorylase"/>
    <property type="match status" value="1"/>
</dbReference>
<feature type="region of interest" description="Disordered" evidence="1">
    <location>
        <begin position="422"/>
        <end position="456"/>
    </location>
</feature>
<keyword evidence="3" id="KW-0808">Transferase</keyword>
<gene>
    <name evidence="3" type="ORF">F6X51_25060</name>
</gene>
<dbReference type="PANTHER" id="PTHR45947">
    <property type="entry name" value="SULFOQUINOVOSYL TRANSFERASE SQD2"/>
    <property type="match status" value="1"/>
</dbReference>
<keyword evidence="4" id="KW-1185">Reference proteome</keyword>
<feature type="domain" description="Glycosyl transferase family 1" evidence="2">
    <location>
        <begin position="237"/>
        <end position="379"/>
    </location>
</feature>
<evidence type="ECO:0000313" key="3">
    <source>
        <dbReference type="EMBL" id="KAB1069581.1"/>
    </source>
</evidence>
<evidence type="ECO:0000313" key="4">
    <source>
        <dbReference type="Proteomes" id="UP000441523"/>
    </source>
</evidence>
<evidence type="ECO:0000256" key="1">
    <source>
        <dbReference type="SAM" id="MobiDB-lite"/>
    </source>
</evidence>
<reference evidence="3 4" key="1">
    <citation type="submission" date="2019-09" db="EMBL/GenBank/DDBJ databases">
        <title>YIM 132548 draft genome.</title>
        <authorList>
            <person name="Jiang L."/>
        </authorList>
    </citation>
    <scope>NUCLEOTIDE SEQUENCE [LARGE SCALE GENOMIC DNA]</scope>
    <source>
        <strain evidence="3 4">YIM 132548</strain>
    </source>
</reference>
<dbReference type="Pfam" id="PF00534">
    <property type="entry name" value="Glycos_transf_1"/>
    <property type="match status" value="1"/>
</dbReference>
<dbReference type="RefSeq" id="WP_150966595.1">
    <property type="nucleotide sequence ID" value="NZ_VZZJ01000037.1"/>
</dbReference>
<sequence>MSAPSRSPAPDRIGRLVVINDVSVMRGGATGLALASARLIRARGVPVTFVTGDAAEALTPADADLAFEALRGRHILEGPRAGAAMRGLYNAEAAAKLARYIAEADTPETVYHLHGWSKILSPSVFRALAPVAPRLVVAAHDFFLVCPNGGLFDFRRETACDLPPMGLGCLTRNCDRRNAGHKLWRVLRQGVRRALVDFGATEALVLAVHEGMIPHLVRGGVGRERLRALRNPVLPWRAQRVAAEANRPFVFVGRLEADKGVELLARAAKRAGVPLRIIGGGPLAGQLAAEHPEAEMCGWLDRAEIGARVADARCLVMPSRYREAFGIVALEALMSGIPVVVPDHAMLAPEIAAGGFGAVCDPHDEAALAGLLRGLAADDAAIAGMSRRGHAEARRLAPTPEAWVDALLELYAERLPALRRPVSPAEMRPRRDALQGSSTRVAGAASAAAEHTIRSA</sequence>